<reference evidence="1" key="1">
    <citation type="submission" date="2021-10" db="EMBL/GenBank/DDBJ databases">
        <authorList>
            <person name="Hussein R."/>
            <person name="Harrison J."/>
            <person name="Studholme D.J."/>
            <person name="Vicente J."/>
            <person name="Grant M."/>
        </authorList>
    </citation>
    <scope>NUCLEOTIDE SEQUENCE</scope>
    <source>
        <strain evidence="1">NCPPB 2970</strain>
    </source>
</reference>
<name>A0AAJ3CD63_XANCA</name>
<dbReference type="Proteomes" id="UP001297361">
    <property type="component" value="Unassembled WGS sequence"/>
</dbReference>
<dbReference type="EMBL" id="JAJFNJ020000003">
    <property type="protein sequence ID" value="MEC3887506.1"/>
    <property type="molecule type" value="Genomic_DNA"/>
</dbReference>
<accession>A0AAJ3CD63</accession>
<dbReference type="AlphaFoldDB" id="A0AAJ3CD63"/>
<proteinExistence type="predicted"/>
<reference evidence="1" key="2">
    <citation type="submission" date="2024-01" db="EMBL/GenBank/DDBJ databases">
        <title>Long-read genome sequencing of X. campestris pv. papavericola.</title>
        <authorList>
            <person name="Hussain R.M.F."/>
            <person name="Greer S."/>
            <person name="Harrison J."/>
            <person name="Grant M."/>
            <person name="Vicente J."/>
            <person name="Studholme D.J."/>
        </authorList>
    </citation>
    <scope>NUCLEOTIDE SEQUENCE</scope>
    <source>
        <strain evidence="1">NCPPB 2970</strain>
    </source>
</reference>
<sequence>MEALATQQAALAAQQAGLAEQQAVASARAEAQARSLMREAIQQGLATLVER</sequence>
<dbReference type="RefSeq" id="WP_228425548.1">
    <property type="nucleotide sequence ID" value="NZ_JAJFNJ020000003.1"/>
</dbReference>
<evidence type="ECO:0000313" key="2">
    <source>
        <dbReference type="Proteomes" id="UP001297361"/>
    </source>
</evidence>
<organism evidence="1 2">
    <name type="scientific">Xanthomonas campestris pv. papavericola</name>
    <dbReference type="NCBI Taxonomy" id="487881"/>
    <lineage>
        <taxon>Bacteria</taxon>
        <taxon>Pseudomonadati</taxon>
        <taxon>Pseudomonadota</taxon>
        <taxon>Gammaproteobacteria</taxon>
        <taxon>Lysobacterales</taxon>
        <taxon>Lysobacteraceae</taxon>
        <taxon>Xanthomonas</taxon>
    </lineage>
</organism>
<comment type="caution">
    <text evidence="1">The sequence shown here is derived from an EMBL/GenBank/DDBJ whole genome shotgun (WGS) entry which is preliminary data.</text>
</comment>
<gene>
    <name evidence="1" type="ORF">LLE72_007010</name>
</gene>
<evidence type="ECO:0000313" key="1">
    <source>
        <dbReference type="EMBL" id="MEC3887506.1"/>
    </source>
</evidence>
<protein>
    <submittedName>
        <fullName evidence="1">Uncharacterized protein</fullName>
    </submittedName>
</protein>